<proteinExistence type="predicted"/>
<dbReference type="Proteomes" id="UP001064048">
    <property type="component" value="Chromosome Z"/>
</dbReference>
<accession>A0ACC0K2J0</accession>
<keyword evidence="2" id="KW-1185">Reference proteome</keyword>
<protein>
    <submittedName>
        <fullName evidence="1">Uncharacterized protein</fullName>
    </submittedName>
</protein>
<evidence type="ECO:0000313" key="2">
    <source>
        <dbReference type="Proteomes" id="UP001064048"/>
    </source>
</evidence>
<sequence length="555" mass="62624">MIDSFKLKGWLRWPLIRAHLCTLAAAVSFNSTWRVPREAFRYGGVSYLLVLTVAMVVIALPGTLLQLAIGQLSQQDAVGVWRAVPFFKGPLVFLLLLVLSFCIGNSDNFATIQRQFEWRHYMESNIWHSAVTQALWSSQIAGGFLISSGDTIYFSTNVQWSSLAIIATNIILSWFGMLFWFAVAGSDERDVSALAVLVQMFKAAEYQELNVTWPLLVFAALFFSGIITMLTLLYPLYDRFRRAGGHGWRLISFSSSLVGAAAALGVLVGRLPALALLEDIAVPLLISIATVFEIVAFVFIYGWKPLVEDVEFLTGRELVKSWVMGWCAAPGIILPFTIWWLVMLFSNTTDWTEPPWDAITVVAVTSLSFVIFFAFAIASVIKQVQYDCLGKVKTSFQPSRHWGPRDPITHYYWLARREEVGRGNLPSRYNRRQLGQMSGGTSFLNIPQEINTNNKFVQQFSADKKRSNSDDWLYTRHRKEYIAQVFHISAGKMRSKSLEYPVWPAIVTKIKSCARNKDSVASSNYVTPPEMSGSMQYSDHETTDTDKNEKTQVLK</sequence>
<comment type="caution">
    <text evidence="1">The sequence shown here is derived from an EMBL/GenBank/DDBJ whole genome shotgun (WGS) entry which is preliminary data.</text>
</comment>
<gene>
    <name evidence="1" type="ORF">MSG28_000818</name>
</gene>
<evidence type="ECO:0000313" key="1">
    <source>
        <dbReference type="EMBL" id="KAI8430603.1"/>
    </source>
</evidence>
<dbReference type="EMBL" id="CM046131">
    <property type="protein sequence ID" value="KAI8430603.1"/>
    <property type="molecule type" value="Genomic_DNA"/>
</dbReference>
<organism evidence="1 2">
    <name type="scientific">Choristoneura fumiferana</name>
    <name type="common">Spruce budworm moth</name>
    <name type="synonym">Archips fumiferana</name>
    <dbReference type="NCBI Taxonomy" id="7141"/>
    <lineage>
        <taxon>Eukaryota</taxon>
        <taxon>Metazoa</taxon>
        <taxon>Ecdysozoa</taxon>
        <taxon>Arthropoda</taxon>
        <taxon>Hexapoda</taxon>
        <taxon>Insecta</taxon>
        <taxon>Pterygota</taxon>
        <taxon>Neoptera</taxon>
        <taxon>Endopterygota</taxon>
        <taxon>Lepidoptera</taxon>
        <taxon>Glossata</taxon>
        <taxon>Ditrysia</taxon>
        <taxon>Tortricoidea</taxon>
        <taxon>Tortricidae</taxon>
        <taxon>Tortricinae</taxon>
        <taxon>Choristoneura</taxon>
    </lineage>
</organism>
<name>A0ACC0K2J0_CHOFU</name>
<reference evidence="1 2" key="1">
    <citation type="journal article" date="2022" name="Genome Biol. Evol.">
        <title>The Spruce Budworm Genome: Reconstructing the Evolutionary History of Antifreeze Proteins.</title>
        <authorList>
            <person name="Beliveau C."/>
            <person name="Gagne P."/>
            <person name="Picq S."/>
            <person name="Vernygora O."/>
            <person name="Keeling C.I."/>
            <person name="Pinkney K."/>
            <person name="Doucet D."/>
            <person name="Wen F."/>
            <person name="Johnston J.S."/>
            <person name="Maaroufi H."/>
            <person name="Boyle B."/>
            <person name="Laroche J."/>
            <person name="Dewar K."/>
            <person name="Juretic N."/>
            <person name="Blackburn G."/>
            <person name="Nisole A."/>
            <person name="Brunet B."/>
            <person name="Brandao M."/>
            <person name="Lumley L."/>
            <person name="Duan J."/>
            <person name="Quan G."/>
            <person name="Lucarotti C.J."/>
            <person name="Roe A.D."/>
            <person name="Sperling F.A.H."/>
            <person name="Levesque R.C."/>
            <person name="Cusson M."/>
        </authorList>
    </citation>
    <scope>NUCLEOTIDE SEQUENCE [LARGE SCALE GENOMIC DNA]</scope>
    <source>
        <strain evidence="1">Glfc:IPQL:Cfum</strain>
    </source>
</reference>